<evidence type="ECO:0000256" key="7">
    <source>
        <dbReference type="SAM" id="Phobius"/>
    </source>
</evidence>
<evidence type="ECO:0000259" key="8">
    <source>
        <dbReference type="Pfam" id="PF00482"/>
    </source>
</evidence>
<keyword evidence="4 7" id="KW-1133">Transmembrane helix</keyword>
<comment type="subcellular location">
    <subcellularLocation>
        <location evidence="1">Cell membrane</location>
        <topology evidence="1">Multi-pass membrane protein</topology>
    </subcellularLocation>
</comment>
<dbReference type="RefSeq" id="WP_238329718.1">
    <property type="nucleotide sequence ID" value="NZ_BAAAIL010000003.1"/>
</dbReference>
<keyword evidence="2" id="KW-1003">Cell membrane</keyword>
<feature type="domain" description="Type II secretion system protein GspF" evidence="8">
    <location>
        <begin position="100"/>
        <end position="220"/>
    </location>
</feature>
<keyword evidence="3 7" id="KW-0812">Transmembrane</keyword>
<evidence type="ECO:0000256" key="1">
    <source>
        <dbReference type="ARBA" id="ARBA00004651"/>
    </source>
</evidence>
<evidence type="ECO:0000256" key="2">
    <source>
        <dbReference type="ARBA" id="ARBA00022475"/>
    </source>
</evidence>
<accession>A0A543KKC5</accession>
<dbReference type="PANTHER" id="PTHR35007">
    <property type="entry name" value="INTEGRAL MEMBRANE PROTEIN-RELATED"/>
    <property type="match status" value="1"/>
</dbReference>
<protein>
    <submittedName>
        <fullName evidence="9">Tight adherence protein B</fullName>
    </submittedName>
</protein>
<evidence type="ECO:0000313" key="9">
    <source>
        <dbReference type="EMBL" id="TQM95518.1"/>
    </source>
</evidence>
<dbReference type="AlphaFoldDB" id="A0A543KKC5"/>
<evidence type="ECO:0000256" key="6">
    <source>
        <dbReference type="SAM" id="MobiDB-lite"/>
    </source>
</evidence>
<dbReference type="Pfam" id="PF00482">
    <property type="entry name" value="T2SSF"/>
    <property type="match status" value="1"/>
</dbReference>
<evidence type="ECO:0000256" key="3">
    <source>
        <dbReference type="ARBA" id="ARBA00022692"/>
    </source>
</evidence>
<evidence type="ECO:0000313" key="10">
    <source>
        <dbReference type="Proteomes" id="UP000315133"/>
    </source>
</evidence>
<feature type="transmembrane region" description="Helical" evidence="7">
    <location>
        <begin position="203"/>
        <end position="226"/>
    </location>
</feature>
<dbReference type="InterPro" id="IPR018076">
    <property type="entry name" value="T2SS_GspF_dom"/>
</dbReference>
<feature type="region of interest" description="Disordered" evidence="6">
    <location>
        <begin position="26"/>
        <end position="64"/>
    </location>
</feature>
<sequence>MDVAVWIAGPLAALAVLVWPRRDVAGDATTPDGGAVPGRGQGGPRAARPDLGERRRRPSQRAGLGAAARVAQDLVRRVRSALRSRSSTARDVAREVQLLDGLAAALEAGLPVPQAVEVALAPQGGAVDGPWAELHRAAVEGQPLGQAWQRVARRTRSPTAAAVARAWAVAAASGAPVAAAVRSSAQAARERRRLERAVETATAGARATATVLTVLPVAGVGLATLLGVPPQHLYGHPLAVASAALGVVLLAVGALVVRRMVASVLAAVT</sequence>
<name>A0A543KKC5_9MICO</name>
<dbReference type="EMBL" id="VFPU01000001">
    <property type="protein sequence ID" value="TQM95518.1"/>
    <property type="molecule type" value="Genomic_DNA"/>
</dbReference>
<dbReference type="Proteomes" id="UP000315133">
    <property type="component" value="Unassembled WGS sequence"/>
</dbReference>
<feature type="transmembrane region" description="Helical" evidence="7">
    <location>
        <begin position="238"/>
        <end position="257"/>
    </location>
</feature>
<evidence type="ECO:0000256" key="4">
    <source>
        <dbReference type="ARBA" id="ARBA00022989"/>
    </source>
</evidence>
<organism evidence="9 10">
    <name type="scientific">Ornithinimicrobium humiphilum</name>
    <dbReference type="NCBI Taxonomy" id="125288"/>
    <lineage>
        <taxon>Bacteria</taxon>
        <taxon>Bacillati</taxon>
        <taxon>Actinomycetota</taxon>
        <taxon>Actinomycetes</taxon>
        <taxon>Micrococcales</taxon>
        <taxon>Ornithinimicrobiaceae</taxon>
        <taxon>Ornithinimicrobium</taxon>
    </lineage>
</organism>
<feature type="transmembrane region" description="Helical" evidence="7">
    <location>
        <begin position="162"/>
        <end position="182"/>
    </location>
</feature>
<evidence type="ECO:0000256" key="5">
    <source>
        <dbReference type="ARBA" id="ARBA00023136"/>
    </source>
</evidence>
<proteinExistence type="predicted"/>
<gene>
    <name evidence="9" type="ORF">FB476_0362</name>
</gene>
<keyword evidence="5 7" id="KW-0472">Membrane</keyword>
<comment type="caution">
    <text evidence="9">The sequence shown here is derived from an EMBL/GenBank/DDBJ whole genome shotgun (WGS) entry which is preliminary data.</text>
</comment>
<dbReference type="PANTHER" id="PTHR35007:SF4">
    <property type="entry name" value="CONSERVED TRANSMEMBRANE PROTEIN-RELATED"/>
    <property type="match status" value="1"/>
</dbReference>
<reference evidence="9 10" key="1">
    <citation type="submission" date="2019-06" db="EMBL/GenBank/DDBJ databases">
        <title>Sequencing the genomes of 1000 actinobacteria strains.</title>
        <authorList>
            <person name="Klenk H.-P."/>
        </authorList>
    </citation>
    <scope>NUCLEOTIDE SEQUENCE [LARGE SCALE GENOMIC DNA]</scope>
    <source>
        <strain evidence="9 10">DSM 12362</strain>
    </source>
</reference>
<keyword evidence="10" id="KW-1185">Reference proteome</keyword>
<dbReference type="GO" id="GO:0005886">
    <property type="term" value="C:plasma membrane"/>
    <property type="evidence" value="ECO:0007669"/>
    <property type="project" value="UniProtKB-SubCell"/>
</dbReference>